<dbReference type="EMBL" id="VSWD01000005">
    <property type="protein sequence ID" value="KAK3103936.1"/>
    <property type="molecule type" value="Genomic_DNA"/>
</dbReference>
<keyword evidence="2" id="KW-1185">Reference proteome</keyword>
<protein>
    <submittedName>
        <fullName evidence="1">Uncharacterized protein</fullName>
    </submittedName>
</protein>
<comment type="caution">
    <text evidence="1">The sequence shown here is derived from an EMBL/GenBank/DDBJ whole genome shotgun (WGS) entry which is preliminary data.</text>
</comment>
<gene>
    <name evidence="1" type="ORF">FSP39_023030</name>
</gene>
<dbReference type="AlphaFoldDB" id="A0AA89C303"/>
<dbReference type="Proteomes" id="UP001186944">
    <property type="component" value="Unassembled WGS sequence"/>
</dbReference>
<sequence length="58" mass="6831">MLLRCIIFRNVPDGVSYSEFVETCEACGEIYGFDYSYDCLMDYTWEVFQNCHIAVNKK</sequence>
<evidence type="ECO:0000313" key="1">
    <source>
        <dbReference type="EMBL" id="KAK3103936.1"/>
    </source>
</evidence>
<proteinExistence type="predicted"/>
<organism evidence="1 2">
    <name type="scientific">Pinctada imbricata</name>
    <name type="common">Atlantic pearl-oyster</name>
    <name type="synonym">Pinctada martensii</name>
    <dbReference type="NCBI Taxonomy" id="66713"/>
    <lineage>
        <taxon>Eukaryota</taxon>
        <taxon>Metazoa</taxon>
        <taxon>Spiralia</taxon>
        <taxon>Lophotrochozoa</taxon>
        <taxon>Mollusca</taxon>
        <taxon>Bivalvia</taxon>
        <taxon>Autobranchia</taxon>
        <taxon>Pteriomorphia</taxon>
        <taxon>Pterioida</taxon>
        <taxon>Pterioidea</taxon>
        <taxon>Pteriidae</taxon>
        <taxon>Pinctada</taxon>
    </lineage>
</organism>
<reference evidence="1" key="1">
    <citation type="submission" date="2019-08" db="EMBL/GenBank/DDBJ databases">
        <title>The improved chromosome-level genome for the pearl oyster Pinctada fucata martensii using PacBio sequencing and Hi-C.</title>
        <authorList>
            <person name="Zheng Z."/>
        </authorList>
    </citation>
    <scope>NUCLEOTIDE SEQUENCE</scope>
    <source>
        <strain evidence="1">ZZ-2019</strain>
        <tissue evidence="1">Adductor muscle</tissue>
    </source>
</reference>
<name>A0AA89C303_PINIB</name>
<accession>A0AA89C303</accession>
<evidence type="ECO:0000313" key="2">
    <source>
        <dbReference type="Proteomes" id="UP001186944"/>
    </source>
</evidence>